<comment type="caution">
    <text evidence="2">The sequence shown here is derived from an EMBL/GenBank/DDBJ whole genome shotgun (WGS) entry which is preliminary data.</text>
</comment>
<accession>A0AAV4LIC7</accession>
<protein>
    <submittedName>
        <fullName evidence="2">Uncharacterized protein</fullName>
    </submittedName>
</protein>
<name>A0AAV4LIC7_9BACL</name>
<organism evidence="2 3">
    <name type="scientific">Collibacillus ludicampi</name>
    <dbReference type="NCBI Taxonomy" id="2771369"/>
    <lineage>
        <taxon>Bacteria</taxon>
        <taxon>Bacillati</taxon>
        <taxon>Bacillota</taxon>
        <taxon>Bacilli</taxon>
        <taxon>Bacillales</taxon>
        <taxon>Alicyclobacillaceae</taxon>
        <taxon>Collibacillus</taxon>
    </lineage>
</organism>
<feature type="compositionally biased region" description="Basic and acidic residues" evidence="1">
    <location>
        <begin position="12"/>
        <end position="25"/>
    </location>
</feature>
<feature type="region of interest" description="Disordered" evidence="1">
    <location>
        <begin position="1"/>
        <end position="25"/>
    </location>
</feature>
<dbReference type="EMBL" id="BOQE01000001">
    <property type="protein sequence ID" value="GIM47627.1"/>
    <property type="molecule type" value="Genomic_DNA"/>
</dbReference>
<reference evidence="2" key="1">
    <citation type="journal article" date="2023" name="Int. J. Syst. Evol. Microbiol.">
        <title>Collibacillus ludicampi gen. nov., sp. nov., a new soil bacterium of the family Alicyclobacillaceae.</title>
        <authorList>
            <person name="Jojima T."/>
            <person name="Ioku Y."/>
            <person name="Fukuta Y."/>
            <person name="Shirasaka N."/>
            <person name="Matsumura Y."/>
            <person name="Mori M."/>
        </authorList>
    </citation>
    <scope>NUCLEOTIDE SEQUENCE</scope>
    <source>
        <strain evidence="2">TP075</strain>
    </source>
</reference>
<gene>
    <name evidence="2" type="ORF">DNHGIG_31760</name>
</gene>
<keyword evidence="3" id="KW-1185">Reference proteome</keyword>
<evidence type="ECO:0000313" key="3">
    <source>
        <dbReference type="Proteomes" id="UP001057291"/>
    </source>
</evidence>
<dbReference type="AlphaFoldDB" id="A0AAV4LIC7"/>
<sequence>MKRGRKPYSPGHENKKALLQSSDDKDKKQVLAEFIERIFVLPNPENDGTYDIEYNAGGSVVEARRTLDPYSPSTY</sequence>
<evidence type="ECO:0000313" key="2">
    <source>
        <dbReference type="EMBL" id="GIM47627.1"/>
    </source>
</evidence>
<dbReference type="Proteomes" id="UP001057291">
    <property type="component" value="Unassembled WGS sequence"/>
</dbReference>
<evidence type="ECO:0000256" key="1">
    <source>
        <dbReference type="SAM" id="MobiDB-lite"/>
    </source>
</evidence>
<proteinExistence type="predicted"/>